<proteinExistence type="predicted"/>
<evidence type="ECO:0000313" key="6">
    <source>
        <dbReference type="Proteomes" id="UP001432322"/>
    </source>
</evidence>
<dbReference type="PANTHER" id="PTHR12406">
    <property type="entry name" value="CALCIUM-INDEPENDENT PHOSPHOLIPASE A2 IPLA2 -RELATED"/>
    <property type="match status" value="1"/>
</dbReference>
<feature type="region of interest" description="Disordered" evidence="3">
    <location>
        <begin position="34"/>
        <end position="63"/>
    </location>
</feature>
<protein>
    <recommendedName>
        <fullName evidence="4">PNPLA domain-containing protein</fullName>
    </recommendedName>
</protein>
<keyword evidence="1 2" id="KW-0443">Lipid metabolism</keyword>
<dbReference type="PROSITE" id="PS51635">
    <property type="entry name" value="PNPLA"/>
    <property type="match status" value="1"/>
</dbReference>
<organism evidence="5 6">
    <name type="scientific">Pristionchus fissidentatus</name>
    <dbReference type="NCBI Taxonomy" id="1538716"/>
    <lineage>
        <taxon>Eukaryota</taxon>
        <taxon>Metazoa</taxon>
        <taxon>Ecdysozoa</taxon>
        <taxon>Nematoda</taxon>
        <taxon>Chromadorea</taxon>
        <taxon>Rhabditida</taxon>
        <taxon>Rhabditina</taxon>
        <taxon>Diplogasteromorpha</taxon>
        <taxon>Diplogasteroidea</taxon>
        <taxon>Neodiplogasteridae</taxon>
        <taxon>Pristionchus</taxon>
    </lineage>
</organism>
<evidence type="ECO:0000259" key="4">
    <source>
        <dbReference type="PROSITE" id="PS51635"/>
    </source>
</evidence>
<name>A0AAV5WW54_9BILA</name>
<dbReference type="GO" id="GO:0016020">
    <property type="term" value="C:membrane"/>
    <property type="evidence" value="ECO:0007669"/>
    <property type="project" value="TreeGrafter"/>
</dbReference>
<dbReference type="GO" id="GO:0004806">
    <property type="term" value="F:triacylglycerol lipase activity"/>
    <property type="evidence" value="ECO:0007669"/>
    <property type="project" value="TreeGrafter"/>
</dbReference>
<feature type="active site" description="Nucleophile" evidence="2">
    <location>
        <position position="136"/>
    </location>
</feature>
<dbReference type="GO" id="GO:0019433">
    <property type="term" value="P:triglyceride catabolic process"/>
    <property type="evidence" value="ECO:0007669"/>
    <property type="project" value="TreeGrafter"/>
</dbReference>
<feature type="non-terminal residue" evidence="5">
    <location>
        <position position="1"/>
    </location>
</feature>
<dbReference type="InterPro" id="IPR033562">
    <property type="entry name" value="PLPL"/>
</dbReference>
<reference evidence="5" key="1">
    <citation type="submission" date="2023-10" db="EMBL/GenBank/DDBJ databases">
        <title>Genome assembly of Pristionchus species.</title>
        <authorList>
            <person name="Yoshida K."/>
            <person name="Sommer R.J."/>
        </authorList>
    </citation>
    <scope>NUCLEOTIDE SEQUENCE</scope>
    <source>
        <strain evidence="5">RS5133</strain>
    </source>
</reference>
<accession>A0AAV5WW54</accession>
<feature type="region of interest" description="Disordered" evidence="3">
    <location>
        <begin position="1"/>
        <end position="20"/>
    </location>
</feature>
<feature type="short sequence motif" description="GXSXG" evidence="2">
    <location>
        <begin position="134"/>
        <end position="138"/>
    </location>
</feature>
<dbReference type="FunFam" id="3.40.1090.10:FF:000057">
    <property type="entry name" value="Patatin-like phospholipase domain containing 4, isoform CRA_b"/>
    <property type="match status" value="1"/>
</dbReference>
<keyword evidence="2" id="KW-0378">Hydrolase</keyword>
<gene>
    <name evidence="5" type="ORF">PFISCL1PPCAC_26167</name>
</gene>
<evidence type="ECO:0000256" key="3">
    <source>
        <dbReference type="SAM" id="MobiDB-lite"/>
    </source>
</evidence>
<dbReference type="InterPro" id="IPR016035">
    <property type="entry name" value="Acyl_Trfase/lysoPLipase"/>
</dbReference>
<dbReference type="Gene3D" id="3.40.1090.10">
    <property type="entry name" value="Cytosolic phospholipase A2 catalytic domain"/>
    <property type="match status" value="2"/>
</dbReference>
<feature type="active site" description="Proton acceptor" evidence="2">
    <location>
        <position position="258"/>
    </location>
</feature>
<evidence type="ECO:0000256" key="2">
    <source>
        <dbReference type="PROSITE-ProRule" id="PRU01161"/>
    </source>
</evidence>
<keyword evidence="2" id="KW-0442">Lipid degradation</keyword>
<dbReference type="GO" id="GO:0055088">
    <property type="term" value="P:lipid homeostasis"/>
    <property type="evidence" value="ECO:0007669"/>
    <property type="project" value="TreeGrafter"/>
</dbReference>
<dbReference type="GO" id="GO:0005811">
    <property type="term" value="C:lipid droplet"/>
    <property type="evidence" value="ECO:0007669"/>
    <property type="project" value="TreeGrafter"/>
</dbReference>
<keyword evidence="6" id="KW-1185">Reference proteome</keyword>
<dbReference type="Proteomes" id="UP001432322">
    <property type="component" value="Unassembled WGS sequence"/>
</dbReference>
<dbReference type="GO" id="GO:0005737">
    <property type="term" value="C:cytoplasm"/>
    <property type="evidence" value="ECO:0007669"/>
    <property type="project" value="TreeGrafter"/>
</dbReference>
<dbReference type="AlphaFoldDB" id="A0AAV5WW54"/>
<feature type="domain" description="PNPLA" evidence="4">
    <location>
        <begin position="99"/>
        <end position="271"/>
    </location>
</feature>
<comment type="caution">
    <text evidence="2">Lacks conserved residue(s) required for the propagation of feature annotation.</text>
</comment>
<dbReference type="SUPFAM" id="SSF52151">
    <property type="entry name" value="FabD/lysophospholipase-like"/>
    <property type="match status" value="1"/>
</dbReference>
<dbReference type="PANTHER" id="PTHR12406:SF38">
    <property type="entry name" value="PNPLA DOMAIN-CONTAINING PROTEIN"/>
    <property type="match status" value="1"/>
</dbReference>
<dbReference type="Pfam" id="PF01734">
    <property type="entry name" value="Patatin"/>
    <property type="match status" value="1"/>
</dbReference>
<feature type="compositionally biased region" description="Low complexity" evidence="3">
    <location>
        <begin position="40"/>
        <end position="51"/>
    </location>
</feature>
<dbReference type="InterPro" id="IPR002641">
    <property type="entry name" value="PNPLA_dom"/>
</dbReference>
<evidence type="ECO:0000256" key="1">
    <source>
        <dbReference type="ARBA" id="ARBA00023098"/>
    </source>
</evidence>
<evidence type="ECO:0000313" key="5">
    <source>
        <dbReference type="EMBL" id="GMT34870.1"/>
    </source>
</evidence>
<sequence length="355" mass="39445">RETDKTDSRDSTGPRKRDRIKEFATKCKKMVTTTKRPDETAVTTSPTTAVPNAGGETESSCSAEKTAVSEATTPELEQKMECRPPICLIPIKEHTDFGLSLSGCGFLSVYHFGVVKCFLRNGQPLVSKIRRVSGASAGSLVAAMFVLAPDDMDRSMAAMCEMADELNALKLGALTPGFYLGERLVQIVDELLPKDISKANHRLFISLTHHKTRENRLVSVYQDREYLIKCLNASCYIPMYSMGLTAPPPEIDGQPYIDGGYTNNLPDYSDLRTITVSPFCSKCDITPPDDVGFDWKMTLGNQHMKVNLRNIVRGAQSLFPPSRATLKHYYDQGYRDAFKFLLENDTLERETGSSV</sequence>
<comment type="caution">
    <text evidence="5">The sequence shown here is derived from an EMBL/GenBank/DDBJ whole genome shotgun (WGS) entry which is preliminary data.</text>
</comment>
<dbReference type="EMBL" id="BTSY01000006">
    <property type="protein sequence ID" value="GMT34870.1"/>
    <property type="molecule type" value="Genomic_DNA"/>
</dbReference>
<feature type="short sequence motif" description="DGA/G" evidence="2">
    <location>
        <begin position="258"/>
        <end position="260"/>
    </location>
</feature>